<proteinExistence type="inferred from homology"/>
<feature type="region of interest" description="Disordered" evidence="11">
    <location>
        <begin position="548"/>
        <end position="606"/>
    </location>
</feature>
<keyword evidence="4" id="KW-0479">Metal-binding</keyword>
<dbReference type="Gene3D" id="3.30.160.60">
    <property type="entry name" value="Classic Zinc Finger"/>
    <property type="match status" value="1"/>
</dbReference>
<evidence type="ECO:0000256" key="5">
    <source>
        <dbReference type="ARBA" id="ARBA00022741"/>
    </source>
</evidence>
<feature type="domain" description="Protein kinase" evidence="12">
    <location>
        <begin position="41"/>
        <end position="310"/>
    </location>
</feature>
<evidence type="ECO:0000256" key="4">
    <source>
        <dbReference type="ARBA" id="ARBA00022723"/>
    </source>
</evidence>
<sequence>MIKDTPNEQIRPAPQPAHEEDPEAQHQSANMPPIPQAIGKLKIEQKLGCGSFGEIYRAVNTQTGEEFAVKLERAMTKTPQLFYENRLYKMLQDGGVGIPLSRWYGVEGPWNVLVMDLLGESLESLFTRCRRIFSLKTVLMIADQLITRIEFLHNKNFLHRDIKPDNFLVSRNPRDPMIYMIDFGLAKRYRDHRTHQHIPYREDKGLTGTVRYATVNTHLGIEQSRRDDLESLGYIFVYFLKGSLPWQGQKAQTRQHKYQKIGKIKMTQPIDFLCSGLPPEFATYLTYTRQLRFEAKPDYAYLRRLFHDVFVREGFAWDHRYDWTPHVEATWAQQHPGVAAPAPPPDSQLLLAQGAAFTAERIGTSGAAPMHTPATGVGALSAAQTPPPSNNGAATPIPFRRSTFIIPPPPPPYSQRHQLLAYQQQQLHLKQMQLHQMQAHQSQPTASLGISSTASGTVPAGIHVLPGSMVSAGQQAPPQPQQHTAEAVGLPSAHRSAVLGAKAPSPSPVGGIMPRMAPMPSAHPYTAAPVMGTGLHPRGEPAAILTRGGLRQTNPTPNPAVSPSASPAASPAPAPIAQTSAPSPDFAAPTAAPQQPGASQTSPPIPMSSILEQQRALHEDLERYERVFCDIYKEKPISQKDQVIQQQHINYFLNRLFECTKRLNDLYQDEDGLRAAENEALTGANVFQSFYNQLHESRDFYQHNLSALSDVLTTIEEREDEDLVKFSGEEHWGKYLDLHPLYMKYCNLGSQFEKFDYITYLDRFASFAEIPREVKDADYRGYLSELLAYIVSFHQRIHPLLDLERITEKIRAEFEEEWSRGAYPGWERLVEVAPSASTATAAAPKQEAGVPVPPPATATDAAAAPAPATAPARAEDNPLYCKACRKLYAKQTVFDSHLRGDRHKRNLKKMEQFLDPRVDATAHETAAVEAKIIRLSELLEKQAADTKTYIQKKQILHPDELAHEATEEVPLEVNLDEDDEDAANAAPYNPKNVPLGWDGKPIPYWLFKLNGLGMEFKCEICGNVSYWGPKNFDKHFQEWRHAHGMRCLKIPNTRHFHNITSREEALILYEKIKKESLAGSFIPAEEEEFEDRQGNVYSKKTFEDLKRQGIATSG</sequence>
<feature type="compositionally biased region" description="Low complexity" evidence="11">
    <location>
        <begin position="857"/>
        <end position="872"/>
    </location>
</feature>
<evidence type="ECO:0000256" key="7">
    <source>
        <dbReference type="ARBA" id="ARBA00022833"/>
    </source>
</evidence>
<comment type="similarity">
    <text evidence="2">Belongs to the SF3A3 family.</text>
</comment>
<keyword evidence="5 10" id="KW-0547">Nucleotide-binding</keyword>
<dbReference type="InterPro" id="IPR036236">
    <property type="entry name" value="Znf_C2H2_sf"/>
</dbReference>
<dbReference type="InterPro" id="IPR011009">
    <property type="entry name" value="Kinase-like_dom_sf"/>
</dbReference>
<dbReference type="InterPro" id="IPR000690">
    <property type="entry name" value="Matrin/U1-C_Znf_C2H2"/>
</dbReference>
<dbReference type="Proteomes" id="UP001141327">
    <property type="component" value="Unassembled WGS sequence"/>
</dbReference>
<dbReference type="InterPro" id="IPR017441">
    <property type="entry name" value="Protein_kinase_ATP_BS"/>
</dbReference>
<dbReference type="InterPro" id="IPR000719">
    <property type="entry name" value="Prot_kinase_dom"/>
</dbReference>
<evidence type="ECO:0000256" key="3">
    <source>
        <dbReference type="ARBA" id="ARBA00012513"/>
    </source>
</evidence>
<dbReference type="PROSITE" id="PS00107">
    <property type="entry name" value="PROTEIN_KINASE_ATP"/>
    <property type="match status" value="1"/>
</dbReference>
<dbReference type="Gene3D" id="1.10.510.10">
    <property type="entry name" value="Transferase(Phosphotransferase) domain 1"/>
    <property type="match status" value="1"/>
</dbReference>
<keyword evidence="6" id="KW-0863">Zinc-finger</keyword>
<dbReference type="Pfam" id="PF00069">
    <property type="entry name" value="Pkinase"/>
    <property type="match status" value="1"/>
</dbReference>
<keyword evidence="7" id="KW-0862">Zinc</keyword>
<evidence type="ECO:0000256" key="9">
    <source>
        <dbReference type="ARBA" id="ARBA00023242"/>
    </source>
</evidence>
<evidence type="ECO:0000259" key="12">
    <source>
        <dbReference type="PROSITE" id="PS50011"/>
    </source>
</evidence>
<dbReference type="InterPro" id="IPR008271">
    <property type="entry name" value="Ser/Thr_kinase_AS"/>
</dbReference>
<dbReference type="PROSITE" id="PS50171">
    <property type="entry name" value="ZF_MATRIN"/>
    <property type="match status" value="1"/>
</dbReference>
<evidence type="ECO:0000256" key="11">
    <source>
        <dbReference type="SAM" id="MobiDB-lite"/>
    </source>
</evidence>
<evidence type="ECO:0000256" key="10">
    <source>
        <dbReference type="PROSITE-ProRule" id="PRU10141"/>
    </source>
</evidence>
<dbReference type="PANTHER" id="PTHR11909">
    <property type="entry name" value="CASEIN KINASE-RELATED"/>
    <property type="match status" value="1"/>
</dbReference>
<keyword evidence="9" id="KW-0539">Nucleus</keyword>
<name>A0ABQ8UTM3_9EUKA</name>
<evidence type="ECO:0000256" key="2">
    <source>
        <dbReference type="ARBA" id="ARBA00008776"/>
    </source>
</evidence>
<dbReference type="InterPro" id="IPR024598">
    <property type="entry name" value="SF3a60/Prp9_C"/>
</dbReference>
<evidence type="ECO:0000313" key="14">
    <source>
        <dbReference type="EMBL" id="KAJ4462474.1"/>
    </source>
</evidence>
<comment type="subcellular location">
    <subcellularLocation>
        <location evidence="1">Nucleus</location>
    </subcellularLocation>
</comment>
<feature type="region of interest" description="Disordered" evidence="11">
    <location>
        <begin position="840"/>
        <end position="872"/>
    </location>
</feature>
<evidence type="ECO:0000259" key="13">
    <source>
        <dbReference type="PROSITE" id="PS50171"/>
    </source>
</evidence>
<feature type="binding site" evidence="10">
    <location>
        <position position="70"/>
    </location>
    <ligand>
        <name>ATP</name>
        <dbReference type="ChEBI" id="CHEBI:30616"/>
    </ligand>
</feature>
<evidence type="ECO:0000313" key="15">
    <source>
        <dbReference type="Proteomes" id="UP001141327"/>
    </source>
</evidence>
<comment type="caution">
    <text evidence="14">The sequence shown here is derived from an EMBL/GenBank/DDBJ whole genome shotgun (WGS) entry which is preliminary data.</text>
</comment>
<dbReference type="SMART" id="SM00220">
    <property type="entry name" value="S_TKc"/>
    <property type="match status" value="1"/>
</dbReference>
<dbReference type="PROSITE" id="PS50011">
    <property type="entry name" value="PROTEIN_KINASE_DOM"/>
    <property type="match status" value="1"/>
</dbReference>
<dbReference type="EMBL" id="JAPMOS010000003">
    <property type="protein sequence ID" value="KAJ4462474.1"/>
    <property type="molecule type" value="Genomic_DNA"/>
</dbReference>
<dbReference type="SMART" id="SM00451">
    <property type="entry name" value="ZnF_U1"/>
    <property type="match status" value="1"/>
</dbReference>
<dbReference type="InterPro" id="IPR050235">
    <property type="entry name" value="CK1_Ser-Thr_kinase"/>
</dbReference>
<dbReference type="Pfam" id="PF11931">
    <property type="entry name" value="SF3a60_Prp9_C"/>
    <property type="match status" value="1"/>
</dbReference>
<organism evidence="14 15">
    <name type="scientific">Paratrimastix pyriformis</name>
    <dbReference type="NCBI Taxonomy" id="342808"/>
    <lineage>
        <taxon>Eukaryota</taxon>
        <taxon>Metamonada</taxon>
        <taxon>Preaxostyla</taxon>
        <taxon>Paratrimastigidae</taxon>
        <taxon>Paratrimastix</taxon>
    </lineage>
</organism>
<dbReference type="InterPro" id="IPR013087">
    <property type="entry name" value="Znf_C2H2_type"/>
</dbReference>
<dbReference type="SUPFAM" id="SSF56112">
    <property type="entry name" value="Protein kinase-like (PK-like)"/>
    <property type="match status" value="1"/>
</dbReference>
<dbReference type="PROSITE" id="PS00028">
    <property type="entry name" value="ZINC_FINGER_C2H2_1"/>
    <property type="match status" value="1"/>
</dbReference>
<keyword evidence="8 10" id="KW-0067">ATP-binding</keyword>
<evidence type="ECO:0000256" key="6">
    <source>
        <dbReference type="ARBA" id="ARBA00022771"/>
    </source>
</evidence>
<dbReference type="PROSITE" id="PS00108">
    <property type="entry name" value="PROTEIN_KINASE_ST"/>
    <property type="match status" value="1"/>
</dbReference>
<keyword evidence="14" id="KW-0808">Transferase</keyword>
<dbReference type="SUPFAM" id="SSF57667">
    <property type="entry name" value="beta-beta-alpha zinc fingers"/>
    <property type="match status" value="1"/>
</dbReference>
<protein>
    <recommendedName>
        <fullName evidence="3">non-specific serine/threonine protein kinase</fullName>
        <ecNumber evidence="3">2.7.11.1</ecNumber>
    </recommendedName>
</protein>
<feature type="region of interest" description="Disordered" evidence="11">
    <location>
        <begin position="1"/>
        <end position="33"/>
    </location>
</feature>
<evidence type="ECO:0000256" key="8">
    <source>
        <dbReference type="ARBA" id="ARBA00022840"/>
    </source>
</evidence>
<feature type="compositionally biased region" description="Low complexity" evidence="11">
    <location>
        <begin position="559"/>
        <end position="602"/>
    </location>
</feature>
<keyword evidence="14" id="KW-0418">Kinase</keyword>
<evidence type="ECO:0000256" key="1">
    <source>
        <dbReference type="ARBA" id="ARBA00004123"/>
    </source>
</evidence>
<dbReference type="InterPro" id="IPR022755">
    <property type="entry name" value="Znf_C2H2_jaz"/>
</dbReference>
<accession>A0ABQ8UTM3</accession>
<reference evidence="14" key="1">
    <citation type="journal article" date="2022" name="bioRxiv">
        <title>Genomics of Preaxostyla Flagellates Illuminates Evolutionary Transitions and the Path Towards Mitochondrial Loss.</title>
        <authorList>
            <person name="Novak L.V.F."/>
            <person name="Treitli S.C."/>
            <person name="Pyrih J."/>
            <person name="Halakuc P."/>
            <person name="Pipaliya S.V."/>
            <person name="Vacek V."/>
            <person name="Brzon O."/>
            <person name="Soukal P."/>
            <person name="Eme L."/>
            <person name="Dacks J.B."/>
            <person name="Karnkowska A."/>
            <person name="Elias M."/>
            <person name="Hampl V."/>
        </authorList>
    </citation>
    <scope>NUCLEOTIDE SEQUENCE</scope>
    <source>
        <strain evidence="14">RCP-MX</strain>
    </source>
</reference>
<dbReference type="Pfam" id="PF12171">
    <property type="entry name" value="zf-C2H2_jaz"/>
    <property type="match status" value="1"/>
</dbReference>
<dbReference type="InterPro" id="IPR031774">
    <property type="entry name" value="SF3A3_dom"/>
</dbReference>
<dbReference type="EC" id="2.7.11.1" evidence="3"/>
<dbReference type="InterPro" id="IPR003604">
    <property type="entry name" value="Matrin/U1-like-C_Znf_C2H2"/>
</dbReference>
<dbReference type="Pfam" id="PF16837">
    <property type="entry name" value="SF3A3"/>
    <property type="match status" value="1"/>
</dbReference>
<keyword evidence="15" id="KW-1185">Reference proteome</keyword>
<gene>
    <name evidence="14" type="ORF">PAPYR_1119</name>
</gene>
<feature type="domain" description="Matrin-type" evidence="13">
    <location>
        <begin position="879"/>
        <end position="909"/>
    </location>
</feature>
<dbReference type="GO" id="GO:0016301">
    <property type="term" value="F:kinase activity"/>
    <property type="evidence" value="ECO:0007669"/>
    <property type="project" value="UniProtKB-KW"/>
</dbReference>